<dbReference type="Proteomes" id="UP000472263">
    <property type="component" value="Chromosome 4"/>
</dbReference>
<feature type="domain" description="SH2" evidence="5">
    <location>
        <begin position="161"/>
        <end position="284"/>
    </location>
</feature>
<gene>
    <name evidence="7" type="primary">STAP2</name>
    <name evidence="7" type="synonym">stap2b</name>
</gene>
<dbReference type="SMART" id="SM00252">
    <property type="entry name" value="SH2"/>
    <property type="match status" value="1"/>
</dbReference>
<dbReference type="InterPro" id="IPR011993">
    <property type="entry name" value="PH-like_dom_sf"/>
</dbReference>
<dbReference type="Ensembl" id="ENSMMDT00005015122.1">
    <property type="protein sequence ID" value="ENSMMDP00005014720.1"/>
    <property type="gene ID" value="ENSMMDG00005007531.1"/>
</dbReference>
<dbReference type="Pfam" id="PF00169">
    <property type="entry name" value="PH"/>
    <property type="match status" value="1"/>
</dbReference>
<name>A0A667XA79_9TELE</name>
<dbReference type="SMART" id="SM00233">
    <property type="entry name" value="PH"/>
    <property type="match status" value="1"/>
</dbReference>
<sequence>MAARPGRKRTELSHCYYEGFLEKRSFKDKASRKLWTCLCGNTLFFFNSNKDSNYIEKLDLSGFISITDDNSWDHKVGVARLSLRLKDGEFNFTAPTAEARELWKAYIHSVAELSVPSSCNLLPGQIHVLKETIKREGTRRQTLSPPADSSLYVTLKPDMPACYYPVSRIEAEVMLEKYADKGNLLLRPGSTGNSFAVTTRQDLNGPIVRHYLVNRKHDGGFTIDVENPIPCATLHDVINYLVEKTSGTLIPLIMENAYDSNILFIHSNEENGEKSVQCALSNPVLSQTLPPKPAPRKLIPFSKAEPEPDTGECLYMNEDALQDIMKEEAERLSSCTDLPKPDKPSLRQALMPPTRTAAPRSFPASSSTTDNPSGKTRAYSLPSVQPDHRVQSISEELKVKFEKIRKLQE</sequence>
<dbReference type="InParanoid" id="A0A667XA79"/>
<dbReference type="Gene3D" id="2.30.29.30">
    <property type="entry name" value="Pleckstrin-homology domain (PH domain)/Phosphotyrosine-binding domain (PTB)"/>
    <property type="match status" value="1"/>
</dbReference>
<dbReference type="InterPro" id="IPR036860">
    <property type="entry name" value="SH2_dom_sf"/>
</dbReference>
<dbReference type="OrthoDB" id="6086001at2759"/>
<evidence type="ECO:0000313" key="8">
    <source>
        <dbReference type="Proteomes" id="UP000472263"/>
    </source>
</evidence>
<feature type="region of interest" description="Disordered" evidence="4">
    <location>
        <begin position="334"/>
        <end position="390"/>
    </location>
</feature>
<reference evidence="7" key="3">
    <citation type="submission" date="2025-09" db="UniProtKB">
        <authorList>
            <consortium name="Ensembl"/>
        </authorList>
    </citation>
    <scope>IDENTIFICATION</scope>
</reference>
<dbReference type="AlphaFoldDB" id="A0A667XA79"/>
<keyword evidence="2 3" id="KW-0727">SH2 domain</keyword>
<reference evidence="7" key="2">
    <citation type="submission" date="2025-08" db="UniProtKB">
        <authorList>
            <consortium name="Ensembl"/>
        </authorList>
    </citation>
    <scope>IDENTIFICATION</scope>
</reference>
<dbReference type="InterPro" id="IPR001849">
    <property type="entry name" value="PH_domain"/>
</dbReference>
<keyword evidence="1" id="KW-0597">Phosphoprotein</keyword>
<evidence type="ECO:0000259" key="5">
    <source>
        <dbReference type="PROSITE" id="PS50001"/>
    </source>
</evidence>
<organism evidence="7 8">
    <name type="scientific">Myripristis murdjan</name>
    <name type="common">pinecone soldierfish</name>
    <dbReference type="NCBI Taxonomy" id="586833"/>
    <lineage>
        <taxon>Eukaryota</taxon>
        <taxon>Metazoa</taxon>
        <taxon>Chordata</taxon>
        <taxon>Craniata</taxon>
        <taxon>Vertebrata</taxon>
        <taxon>Euteleostomi</taxon>
        <taxon>Actinopterygii</taxon>
        <taxon>Neopterygii</taxon>
        <taxon>Teleostei</taxon>
        <taxon>Neoteleostei</taxon>
        <taxon>Acanthomorphata</taxon>
        <taxon>Holocentriformes</taxon>
        <taxon>Holocentridae</taxon>
        <taxon>Myripristis</taxon>
    </lineage>
</organism>
<evidence type="ECO:0000259" key="6">
    <source>
        <dbReference type="PROSITE" id="PS50003"/>
    </source>
</evidence>
<dbReference type="PROSITE" id="PS50003">
    <property type="entry name" value="PH_DOMAIN"/>
    <property type="match status" value="1"/>
</dbReference>
<feature type="region of interest" description="Disordered" evidence="4">
    <location>
        <begin position="287"/>
        <end position="311"/>
    </location>
</feature>
<reference evidence="7" key="1">
    <citation type="submission" date="2019-06" db="EMBL/GenBank/DDBJ databases">
        <authorList>
            <consortium name="Wellcome Sanger Institute Data Sharing"/>
        </authorList>
    </citation>
    <scope>NUCLEOTIDE SEQUENCE [LARGE SCALE GENOMIC DNA]</scope>
</reference>
<dbReference type="InterPro" id="IPR000980">
    <property type="entry name" value="SH2"/>
</dbReference>
<dbReference type="PANTHER" id="PTHR16186">
    <property type="entry name" value="SIGNAL-TRANSDUCING ADAPTOR PROTEIN-RELATED"/>
    <property type="match status" value="1"/>
</dbReference>
<feature type="domain" description="PH" evidence="6">
    <location>
        <begin position="14"/>
        <end position="112"/>
    </location>
</feature>
<evidence type="ECO:0000256" key="1">
    <source>
        <dbReference type="ARBA" id="ARBA00022553"/>
    </source>
</evidence>
<dbReference type="GO" id="GO:0035591">
    <property type="term" value="F:signaling adaptor activity"/>
    <property type="evidence" value="ECO:0007669"/>
    <property type="project" value="InterPro"/>
</dbReference>
<dbReference type="PANTHER" id="PTHR16186:SF11">
    <property type="entry name" value="SIGNAL-TRANSDUCING ADAPTOR PROTEIN 2"/>
    <property type="match status" value="1"/>
</dbReference>
<dbReference type="Gene3D" id="3.30.505.10">
    <property type="entry name" value="SH2 domain"/>
    <property type="match status" value="1"/>
</dbReference>
<evidence type="ECO:0000313" key="7">
    <source>
        <dbReference type="Ensembl" id="ENSMMDP00005014720.1"/>
    </source>
</evidence>
<dbReference type="GeneTree" id="ENSGT00530000063841"/>
<evidence type="ECO:0000256" key="3">
    <source>
        <dbReference type="PROSITE-ProRule" id="PRU00191"/>
    </source>
</evidence>
<dbReference type="SUPFAM" id="SSF50729">
    <property type="entry name" value="PH domain-like"/>
    <property type="match status" value="1"/>
</dbReference>
<proteinExistence type="predicted"/>
<protein>
    <submittedName>
        <fullName evidence="7">Signal transducing adaptor family member 2b</fullName>
    </submittedName>
</protein>
<dbReference type="RefSeq" id="XP_029905182.1">
    <property type="nucleotide sequence ID" value="XM_030049322.1"/>
</dbReference>
<dbReference type="InterPro" id="IPR039111">
    <property type="entry name" value="STAP1/STAP2"/>
</dbReference>
<dbReference type="SUPFAM" id="SSF55550">
    <property type="entry name" value="SH2 domain"/>
    <property type="match status" value="1"/>
</dbReference>
<evidence type="ECO:0000256" key="2">
    <source>
        <dbReference type="ARBA" id="ARBA00022999"/>
    </source>
</evidence>
<keyword evidence="8" id="KW-1185">Reference proteome</keyword>
<accession>A0A667XA79</accession>
<feature type="compositionally biased region" description="Polar residues" evidence="4">
    <location>
        <begin position="363"/>
        <end position="374"/>
    </location>
</feature>
<dbReference type="GeneID" id="115357699"/>
<evidence type="ECO:0000256" key="4">
    <source>
        <dbReference type="SAM" id="MobiDB-lite"/>
    </source>
</evidence>
<dbReference type="PROSITE" id="PS50001">
    <property type="entry name" value="SH2"/>
    <property type="match status" value="1"/>
</dbReference>